<feature type="signal peptide" evidence="1">
    <location>
        <begin position="1"/>
        <end position="29"/>
    </location>
</feature>
<organism evidence="2 3">
    <name type="scientific">Araneus ventricosus</name>
    <name type="common">Orbweaver spider</name>
    <name type="synonym">Epeira ventricosa</name>
    <dbReference type="NCBI Taxonomy" id="182803"/>
    <lineage>
        <taxon>Eukaryota</taxon>
        <taxon>Metazoa</taxon>
        <taxon>Ecdysozoa</taxon>
        <taxon>Arthropoda</taxon>
        <taxon>Chelicerata</taxon>
        <taxon>Arachnida</taxon>
        <taxon>Araneae</taxon>
        <taxon>Araneomorphae</taxon>
        <taxon>Entelegynae</taxon>
        <taxon>Araneoidea</taxon>
        <taxon>Araneidae</taxon>
        <taxon>Araneus</taxon>
    </lineage>
</organism>
<sequence>MRISKIFTVSLHLHRIFFFCLTFLRLNCSTPASFLEILRIVFTSRIPRDCQRGVSGSGHIDEYATPVLSRVHQMKDSGLESLGIERKLHSVAKEKSVTATGFYGKSIPKLYFDCFVKLAIKKLSRRGI</sequence>
<reference evidence="2 3" key="1">
    <citation type="journal article" date="2019" name="Sci. Rep.">
        <title>Orb-weaving spider Araneus ventricosus genome elucidates the spidroin gene catalogue.</title>
        <authorList>
            <person name="Kono N."/>
            <person name="Nakamura H."/>
            <person name="Ohtoshi R."/>
            <person name="Moran D.A.P."/>
            <person name="Shinohara A."/>
            <person name="Yoshida Y."/>
            <person name="Fujiwara M."/>
            <person name="Mori M."/>
            <person name="Tomita M."/>
            <person name="Arakawa K."/>
        </authorList>
    </citation>
    <scope>NUCLEOTIDE SEQUENCE [LARGE SCALE GENOMIC DNA]</scope>
</reference>
<proteinExistence type="predicted"/>
<gene>
    <name evidence="2" type="ORF">AVEN_121444_1</name>
</gene>
<keyword evidence="1" id="KW-0732">Signal</keyword>
<evidence type="ECO:0000313" key="2">
    <source>
        <dbReference type="EMBL" id="GBM17549.1"/>
    </source>
</evidence>
<evidence type="ECO:0000313" key="3">
    <source>
        <dbReference type="Proteomes" id="UP000499080"/>
    </source>
</evidence>
<dbReference type="AlphaFoldDB" id="A0A4Y2DN01"/>
<dbReference type="EMBL" id="BGPR01000390">
    <property type="protein sequence ID" value="GBM17549.1"/>
    <property type="molecule type" value="Genomic_DNA"/>
</dbReference>
<protein>
    <submittedName>
        <fullName evidence="2">Uncharacterized protein</fullName>
    </submittedName>
</protein>
<keyword evidence="3" id="KW-1185">Reference proteome</keyword>
<name>A0A4Y2DN01_ARAVE</name>
<accession>A0A4Y2DN01</accession>
<comment type="caution">
    <text evidence="2">The sequence shown here is derived from an EMBL/GenBank/DDBJ whole genome shotgun (WGS) entry which is preliminary data.</text>
</comment>
<dbReference type="Proteomes" id="UP000499080">
    <property type="component" value="Unassembled WGS sequence"/>
</dbReference>
<feature type="chain" id="PRO_5021280745" evidence="1">
    <location>
        <begin position="30"/>
        <end position="128"/>
    </location>
</feature>
<evidence type="ECO:0000256" key="1">
    <source>
        <dbReference type="SAM" id="SignalP"/>
    </source>
</evidence>